<dbReference type="GO" id="GO:0008270">
    <property type="term" value="F:zinc ion binding"/>
    <property type="evidence" value="ECO:0007669"/>
    <property type="project" value="TreeGrafter"/>
</dbReference>
<name>A0A1H8BHL5_9FIRM</name>
<dbReference type="SUPFAM" id="SSF89550">
    <property type="entry name" value="PHP domain-like"/>
    <property type="match status" value="1"/>
</dbReference>
<evidence type="ECO:0000313" key="2">
    <source>
        <dbReference type="EMBL" id="SEM81614.1"/>
    </source>
</evidence>
<dbReference type="STRING" id="474960.SAMN05216180_1874"/>
<gene>
    <name evidence="2" type="ORF">SAMN05216180_1874</name>
</gene>
<dbReference type="InterPro" id="IPR016195">
    <property type="entry name" value="Pol/histidinol_Pase-like"/>
</dbReference>
<dbReference type="InterPro" id="IPR003141">
    <property type="entry name" value="Pol/His_phosphatase_N"/>
</dbReference>
<proteinExistence type="predicted"/>
<dbReference type="PANTHER" id="PTHR36928:SF1">
    <property type="entry name" value="PHOSPHATASE YCDX-RELATED"/>
    <property type="match status" value="1"/>
</dbReference>
<keyword evidence="3" id="KW-1185">Reference proteome</keyword>
<accession>A0A1H8BHL5</accession>
<dbReference type="AlphaFoldDB" id="A0A1H8BHL5"/>
<dbReference type="Proteomes" id="UP000199158">
    <property type="component" value="Unassembled WGS sequence"/>
</dbReference>
<dbReference type="Gene3D" id="3.20.20.140">
    <property type="entry name" value="Metal-dependent hydrolases"/>
    <property type="match status" value="1"/>
</dbReference>
<dbReference type="Pfam" id="PF02811">
    <property type="entry name" value="PHP"/>
    <property type="match status" value="1"/>
</dbReference>
<dbReference type="RefSeq" id="WP_092753859.1">
    <property type="nucleotide sequence ID" value="NZ_FOCG01000001.1"/>
</dbReference>
<dbReference type="EMBL" id="FOCG01000001">
    <property type="protein sequence ID" value="SEM81614.1"/>
    <property type="molecule type" value="Genomic_DNA"/>
</dbReference>
<evidence type="ECO:0000313" key="3">
    <source>
        <dbReference type="Proteomes" id="UP000199158"/>
    </source>
</evidence>
<dbReference type="OrthoDB" id="9804333at2"/>
<organism evidence="2 3">
    <name type="scientific">Hydrogenoanaerobacterium saccharovorans</name>
    <dbReference type="NCBI Taxonomy" id="474960"/>
    <lineage>
        <taxon>Bacteria</taxon>
        <taxon>Bacillati</taxon>
        <taxon>Bacillota</taxon>
        <taxon>Clostridia</taxon>
        <taxon>Eubacteriales</taxon>
        <taxon>Oscillospiraceae</taxon>
        <taxon>Hydrogenoanaerobacterium</taxon>
    </lineage>
</organism>
<protein>
    <submittedName>
        <fullName evidence="2">Histidinol phosphatase</fullName>
    </submittedName>
</protein>
<dbReference type="GO" id="GO:0005829">
    <property type="term" value="C:cytosol"/>
    <property type="evidence" value="ECO:0007669"/>
    <property type="project" value="TreeGrafter"/>
</dbReference>
<dbReference type="GO" id="GO:0042578">
    <property type="term" value="F:phosphoric ester hydrolase activity"/>
    <property type="evidence" value="ECO:0007669"/>
    <property type="project" value="TreeGrafter"/>
</dbReference>
<dbReference type="InterPro" id="IPR050243">
    <property type="entry name" value="PHP_phosphatase"/>
</dbReference>
<sequence>MKYFDLHTHTVLSDGTKTPQQLLDAAEKKGYGLGISDHIFCCKMLTLRDVEHYLDELDRYNVLHGVEANLGENFTLPHKLDERVDYVIASVHSVQDLNGEKLELGPYFCARAGDAGAPPYNRSFTADEAKHYLEQILQILEFDFRCQRVDILGHCTVHPFYDTLMGQKYLSDWQDEVVKLCKKYTVAIEISGLWHCPDEDLIRKAHVAGVKFSLGSDCHQPEDTCDLDYALDMLRKIGIGQDELFTIKA</sequence>
<evidence type="ECO:0000259" key="1">
    <source>
        <dbReference type="SMART" id="SM00481"/>
    </source>
</evidence>
<feature type="domain" description="Polymerase/histidinol phosphatase N-terminal" evidence="1">
    <location>
        <begin position="4"/>
        <end position="72"/>
    </location>
</feature>
<dbReference type="InterPro" id="IPR004013">
    <property type="entry name" value="PHP_dom"/>
</dbReference>
<dbReference type="PANTHER" id="PTHR36928">
    <property type="entry name" value="PHOSPHATASE YCDX-RELATED"/>
    <property type="match status" value="1"/>
</dbReference>
<reference evidence="2 3" key="1">
    <citation type="submission" date="2016-10" db="EMBL/GenBank/DDBJ databases">
        <authorList>
            <person name="de Groot N.N."/>
        </authorList>
    </citation>
    <scope>NUCLEOTIDE SEQUENCE [LARGE SCALE GENOMIC DNA]</scope>
    <source>
        <strain evidence="2 3">CGMCC 1.5070</strain>
    </source>
</reference>
<dbReference type="SMART" id="SM00481">
    <property type="entry name" value="POLIIIAc"/>
    <property type="match status" value="1"/>
</dbReference>